<dbReference type="SUPFAM" id="SSF56784">
    <property type="entry name" value="HAD-like"/>
    <property type="match status" value="1"/>
</dbReference>
<protein>
    <submittedName>
        <fullName evidence="1">HAD-superfamily hydrolase, subfamily IA, variant 3</fullName>
    </submittedName>
</protein>
<dbReference type="RefSeq" id="WP_012165865.1">
    <property type="nucleotide sequence ID" value="NC_009925.1"/>
</dbReference>
<keyword evidence="2" id="KW-1185">Reference proteome</keyword>
<dbReference type="GO" id="GO:0005829">
    <property type="term" value="C:cytosol"/>
    <property type="evidence" value="ECO:0007669"/>
    <property type="project" value="TreeGrafter"/>
</dbReference>
<dbReference type="STRING" id="329726.AM1_5703"/>
<dbReference type="EMBL" id="CP000828">
    <property type="protein sequence ID" value="ABW30650.1"/>
    <property type="molecule type" value="Genomic_DNA"/>
</dbReference>
<sequence length="246" mass="26632">MATIHCLDHSFTNIEAIVFDKDGTLANVESYLMSLGQIRSRLIEAKVPAVQAPILLAFGLKETYINPAGLLAVGSRYENQIAAAASVASTGYNWLEALEVVESAFDEADTYLIPKAEHTPLLAHTLEALTTLSKAGVKQGILSADSSKNVQAFLDTYHLQELFQAAQGVDGSISKPDPSLFINICAQMQTAPNRTLMIGDAPVDMKMAKSAHAAGCIYVKWGWHHPVSTHLADVSLERWQQLSISP</sequence>
<dbReference type="InterPro" id="IPR023198">
    <property type="entry name" value="PGP-like_dom2"/>
</dbReference>
<dbReference type="Pfam" id="PF00702">
    <property type="entry name" value="Hydrolase"/>
    <property type="match status" value="1"/>
</dbReference>
<dbReference type="Gene3D" id="1.10.150.240">
    <property type="entry name" value="Putative phosphatase, domain 2"/>
    <property type="match status" value="1"/>
</dbReference>
<dbReference type="OrthoDB" id="9797743at2"/>
<dbReference type="InterPro" id="IPR006439">
    <property type="entry name" value="HAD-SF_hydro_IA"/>
</dbReference>
<accession>B0CG97</accession>
<dbReference type="AlphaFoldDB" id="B0CG97"/>
<dbReference type="KEGG" id="amr:AM1_5703"/>
<dbReference type="PANTHER" id="PTHR43434">
    <property type="entry name" value="PHOSPHOGLYCOLATE PHOSPHATASE"/>
    <property type="match status" value="1"/>
</dbReference>
<dbReference type="Gene3D" id="3.40.50.1000">
    <property type="entry name" value="HAD superfamily/HAD-like"/>
    <property type="match status" value="1"/>
</dbReference>
<dbReference type="SFLD" id="SFLDG01129">
    <property type="entry name" value="C1.5:_HAD__Beta-PGM__Phosphata"/>
    <property type="match status" value="1"/>
</dbReference>
<dbReference type="InterPro" id="IPR023214">
    <property type="entry name" value="HAD_sf"/>
</dbReference>
<dbReference type="InterPro" id="IPR036412">
    <property type="entry name" value="HAD-like_sf"/>
</dbReference>
<dbReference type="HOGENOM" id="CLU_045011_16_1_3"/>
<keyword evidence="1" id="KW-0378">Hydrolase</keyword>
<reference evidence="1 2" key="1">
    <citation type="journal article" date="2008" name="Proc. Natl. Acad. Sci. U.S.A.">
        <title>Niche adaptation and genome expansion in the chlorophyll d-producing cyanobacterium Acaryochloris marina.</title>
        <authorList>
            <person name="Swingley W.D."/>
            <person name="Chen M."/>
            <person name="Cheung P.C."/>
            <person name="Conrad A.L."/>
            <person name="Dejesa L.C."/>
            <person name="Hao J."/>
            <person name="Honchak B.M."/>
            <person name="Karbach L.E."/>
            <person name="Kurdoglu A."/>
            <person name="Lahiri S."/>
            <person name="Mastrian S.D."/>
            <person name="Miyashita H."/>
            <person name="Page L."/>
            <person name="Ramakrishna P."/>
            <person name="Satoh S."/>
            <person name="Sattley W.M."/>
            <person name="Shimada Y."/>
            <person name="Taylor H.L."/>
            <person name="Tomo T."/>
            <person name="Tsuchiya T."/>
            <person name="Wang Z.T."/>
            <person name="Raymond J."/>
            <person name="Mimuro M."/>
            <person name="Blankenship R.E."/>
            <person name="Touchman J.W."/>
        </authorList>
    </citation>
    <scope>NUCLEOTIDE SEQUENCE [LARGE SCALE GENOMIC DNA]</scope>
    <source>
        <strain evidence="2">MBIC 11017</strain>
    </source>
</reference>
<dbReference type="eggNOG" id="COG0546">
    <property type="taxonomic scope" value="Bacteria"/>
</dbReference>
<gene>
    <name evidence="1" type="ordered locus">AM1_5703</name>
</gene>
<evidence type="ECO:0000313" key="1">
    <source>
        <dbReference type="EMBL" id="ABW30650.1"/>
    </source>
</evidence>
<dbReference type="NCBIfam" id="TIGR01549">
    <property type="entry name" value="HAD-SF-IA-v1"/>
    <property type="match status" value="1"/>
</dbReference>
<dbReference type="InterPro" id="IPR050155">
    <property type="entry name" value="HAD-like_hydrolase_sf"/>
</dbReference>
<evidence type="ECO:0000313" key="2">
    <source>
        <dbReference type="Proteomes" id="UP000000268"/>
    </source>
</evidence>
<dbReference type="GO" id="GO:0006281">
    <property type="term" value="P:DNA repair"/>
    <property type="evidence" value="ECO:0007669"/>
    <property type="project" value="TreeGrafter"/>
</dbReference>
<dbReference type="GO" id="GO:0008967">
    <property type="term" value="F:phosphoglycolate phosphatase activity"/>
    <property type="evidence" value="ECO:0007669"/>
    <property type="project" value="TreeGrafter"/>
</dbReference>
<name>B0CG97_ACAM1</name>
<proteinExistence type="predicted"/>
<dbReference type="SFLD" id="SFLDS00003">
    <property type="entry name" value="Haloacid_Dehalogenase"/>
    <property type="match status" value="1"/>
</dbReference>
<dbReference type="PANTHER" id="PTHR43434:SF1">
    <property type="entry name" value="PHOSPHOGLYCOLATE PHOSPHATASE"/>
    <property type="match status" value="1"/>
</dbReference>
<dbReference type="Proteomes" id="UP000000268">
    <property type="component" value="Chromosome"/>
</dbReference>
<organism evidence="1 2">
    <name type="scientific">Acaryochloris marina (strain MBIC 11017)</name>
    <dbReference type="NCBI Taxonomy" id="329726"/>
    <lineage>
        <taxon>Bacteria</taxon>
        <taxon>Bacillati</taxon>
        <taxon>Cyanobacteriota</taxon>
        <taxon>Cyanophyceae</taxon>
        <taxon>Acaryochloridales</taxon>
        <taxon>Acaryochloridaceae</taxon>
        <taxon>Acaryochloris</taxon>
    </lineage>
</organism>